<feature type="binding site" evidence="8">
    <location>
        <position position="229"/>
    </location>
    <ligand>
        <name>L-aspartate</name>
        <dbReference type="ChEBI" id="CHEBI:29991"/>
    </ligand>
</feature>
<dbReference type="GO" id="GO:0005829">
    <property type="term" value="C:cytosol"/>
    <property type="evidence" value="ECO:0007669"/>
    <property type="project" value="TreeGrafter"/>
</dbReference>
<dbReference type="EC" id="2.1.3.2" evidence="8"/>
<evidence type="ECO:0000259" key="9">
    <source>
        <dbReference type="Pfam" id="PF00185"/>
    </source>
</evidence>
<dbReference type="Proteomes" id="UP000007374">
    <property type="component" value="Unassembled WGS sequence"/>
</dbReference>
<comment type="pathway">
    <text evidence="2 8">Pyrimidine metabolism; UMP biosynthesis via de novo pathway; (S)-dihydroorotate from bicarbonate: step 2/3.</text>
</comment>
<organism evidence="11 12">
    <name type="scientific">Nitratireductor indicus C115</name>
    <dbReference type="NCBI Taxonomy" id="1231190"/>
    <lineage>
        <taxon>Bacteria</taxon>
        <taxon>Pseudomonadati</taxon>
        <taxon>Pseudomonadota</taxon>
        <taxon>Alphaproteobacteria</taxon>
        <taxon>Hyphomicrobiales</taxon>
        <taxon>Phyllobacteriaceae</taxon>
        <taxon>Nitratireductor</taxon>
    </lineage>
</organism>
<dbReference type="Pfam" id="PF00185">
    <property type="entry name" value="OTCace"/>
    <property type="match status" value="1"/>
</dbReference>
<dbReference type="GO" id="GO:0006207">
    <property type="term" value="P:'de novo' pyrimidine nucleobase biosynthetic process"/>
    <property type="evidence" value="ECO:0007669"/>
    <property type="project" value="InterPro"/>
</dbReference>
<evidence type="ECO:0000256" key="5">
    <source>
        <dbReference type="ARBA" id="ARBA00022975"/>
    </source>
</evidence>
<name>K2N8S8_9HYPH</name>
<feature type="binding site" evidence="8">
    <location>
        <position position="145"/>
    </location>
    <ligand>
        <name>carbamoyl phosphate</name>
        <dbReference type="ChEBI" id="CHEBI:58228"/>
    </ligand>
</feature>
<dbReference type="AlphaFoldDB" id="K2N8S8"/>
<dbReference type="PRINTS" id="PR00101">
    <property type="entry name" value="ATCASE"/>
</dbReference>
<feature type="binding site" evidence="8">
    <location>
        <position position="64"/>
    </location>
    <ligand>
        <name>carbamoyl phosphate</name>
        <dbReference type="ChEBI" id="CHEBI:58228"/>
    </ligand>
</feature>
<evidence type="ECO:0000256" key="3">
    <source>
        <dbReference type="ARBA" id="ARBA00008896"/>
    </source>
</evidence>
<dbReference type="OrthoDB" id="9774690at2"/>
<comment type="catalytic activity">
    <reaction evidence="7 8">
        <text>carbamoyl phosphate + L-aspartate = N-carbamoyl-L-aspartate + phosphate + H(+)</text>
        <dbReference type="Rhea" id="RHEA:20013"/>
        <dbReference type="ChEBI" id="CHEBI:15378"/>
        <dbReference type="ChEBI" id="CHEBI:29991"/>
        <dbReference type="ChEBI" id="CHEBI:32814"/>
        <dbReference type="ChEBI" id="CHEBI:43474"/>
        <dbReference type="ChEBI" id="CHEBI:58228"/>
        <dbReference type="EC" id="2.1.3.2"/>
    </reaction>
</comment>
<evidence type="ECO:0000259" key="10">
    <source>
        <dbReference type="Pfam" id="PF02729"/>
    </source>
</evidence>
<comment type="subunit">
    <text evidence="8">Heterododecamer (2C3:3R2) of six catalytic PyrB chains organized as two trimers (C3), and six regulatory PyrI chains organized as three dimers (R2).</text>
</comment>
<keyword evidence="12" id="KW-1185">Reference proteome</keyword>
<dbReference type="STRING" id="721133.SAMN05216176_101555"/>
<dbReference type="EMBL" id="AMSI01000002">
    <property type="protein sequence ID" value="EKF43903.1"/>
    <property type="molecule type" value="Genomic_DNA"/>
</dbReference>
<sequence>MTNAPFPLFPHRHLLGIKGLSPLDIETLLDRADAAVAISRQKEKKTATLRGRTQINLFYEASTRTQSSFELAGKRLGADVMNMSVASSSTKKGETLLDTAITLNAMRPDILVIRHSAAGAAALLAQKVSCSVVNAGDGAHEHPTQALLDALTIRRAKGRIGGLTVAICGDILHSRVARSNIVLLNALGASVRVVAPSTLLPSGIDQMGVEVFTRMEEGLKGADIVMMLRLQRERMAGSLVPSVREYFRLYGLDAEKLKIARDDVLVMHPGPMNRGVEIASEIADGPQSLIQEQVEMGVAVRMAVMEALLDPRRNAEGETIGGEPA</sequence>
<dbReference type="FunFam" id="3.40.50.1370:FF:000007">
    <property type="entry name" value="Aspartate carbamoyltransferase"/>
    <property type="match status" value="1"/>
</dbReference>
<dbReference type="InterPro" id="IPR006132">
    <property type="entry name" value="Asp/Orn_carbamoyltranf_P-bd"/>
</dbReference>
<feature type="binding site" evidence="8">
    <location>
        <position position="271"/>
    </location>
    <ligand>
        <name>carbamoyl phosphate</name>
        <dbReference type="ChEBI" id="CHEBI:58228"/>
    </ligand>
</feature>
<dbReference type="NCBIfam" id="TIGR00670">
    <property type="entry name" value="asp_carb_tr"/>
    <property type="match status" value="1"/>
</dbReference>
<dbReference type="SUPFAM" id="SSF53671">
    <property type="entry name" value="Aspartate/ornithine carbamoyltransferase"/>
    <property type="match status" value="1"/>
</dbReference>
<dbReference type="GO" id="GO:0004070">
    <property type="term" value="F:aspartate carbamoyltransferase activity"/>
    <property type="evidence" value="ECO:0007669"/>
    <property type="project" value="UniProtKB-UniRule"/>
</dbReference>
<proteinExistence type="inferred from homology"/>
<keyword evidence="5 8" id="KW-0665">Pyrimidine biosynthesis</keyword>
<keyword evidence="4 8" id="KW-0808">Transferase</keyword>
<dbReference type="PANTHER" id="PTHR45753:SF6">
    <property type="entry name" value="ASPARTATE CARBAMOYLTRANSFERASE"/>
    <property type="match status" value="1"/>
</dbReference>
<dbReference type="eggNOG" id="COG0540">
    <property type="taxonomic scope" value="Bacteria"/>
</dbReference>
<feature type="binding site" evidence="8">
    <location>
        <position position="142"/>
    </location>
    <ligand>
        <name>carbamoyl phosphate</name>
        <dbReference type="ChEBI" id="CHEBI:58228"/>
    </ligand>
</feature>
<evidence type="ECO:0000313" key="12">
    <source>
        <dbReference type="Proteomes" id="UP000007374"/>
    </source>
</evidence>
<feature type="binding site" evidence="8">
    <location>
        <position position="65"/>
    </location>
    <ligand>
        <name>carbamoyl phosphate</name>
        <dbReference type="ChEBI" id="CHEBI:58228"/>
    </ligand>
</feature>
<dbReference type="PROSITE" id="PS00097">
    <property type="entry name" value="CARBAMOYLTRANSFERASE"/>
    <property type="match status" value="1"/>
</dbReference>
<feature type="domain" description="Aspartate/ornithine carbamoyltransferase Asp/Orn-binding" evidence="9">
    <location>
        <begin position="162"/>
        <end position="307"/>
    </location>
</feature>
<dbReference type="GO" id="GO:0016597">
    <property type="term" value="F:amino acid binding"/>
    <property type="evidence" value="ECO:0007669"/>
    <property type="project" value="InterPro"/>
</dbReference>
<evidence type="ECO:0000256" key="2">
    <source>
        <dbReference type="ARBA" id="ARBA00004852"/>
    </source>
</evidence>
<dbReference type="PANTHER" id="PTHR45753">
    <property type="entry name" value="ORNITHINE CARBAMOYLTRANSFERASE, MITOCHONDRIAL"/>
    <property type="match status" value="1"/>
</dbReference>
<comment type="function">
    <text evidence="1">Reversibly catalyzes the transfer of the carbamoyl group from carbamoyl phosphate (CP) to the N(epsilon) atom of ornithine (ORN) to produce L-citrulline.</text>
</comment>
<evidence type="ECO:0000256" key="7">
    <source>
        <dbReference type="ARBA" id="ARBA00048859"/>
    </source>
</evidence>
<gene>
    <name evidence="8 11" type="primary">pyrB</name>
    <name evidence="11" type="ORF">NA8A_03805</name>
</gene>
<protein>
    <recommendedName>
        <fullName evidence="8">Aspartate carbamoyltransferase</fullName>
        <ecNumber evidence="8">2.1.3.2</ecNumber>
    </recommendedName>
    <alternativeName>
        <fullName evidence="8">Aspartate transcarbamylase</fullName>
        <shortName evidence="8">ATCase</shortName>
    </alternativeName>
</protein>
<evidence type="ECO:0000256" key="8">
    <source>
        <dbReference type="HAMAP-Rule" id="MF_00001"/>
    </source>
</evidence>
<evidence type="ECO:0000256" key="6">
    <source>
        <dbReference type="ARBA" id="ARBA00043884"/>
    </source>
</evidence>
<dbReference type="NCBIfam" id="NF002032">
    <property type="entry name" value="PRK00856.1"/>
    <property type="match status" value="1"/>
</dbReference>
<dbReference type="InterPro" id="IPR002082">
    <property type="entry name" value="Asp_carbamoyltransf"/>
</dbReference>
<comment type="function">
    <text evidence="6 8">Catalyzes the condensation of carbamoyl phosphate and aspartate to form carbamoyl aspartate and inorganic phosphate, the committed step in the de novo pyrimidine nucleotide biosynthesis pathway.</text>
</comment>
<dbReference type="Gene3D" id="3.40.50.1370">
    <property type="entry name" value="Aspartate/ornithine carbamoyltransferase"/>
    <property type="match status" value="2"/>
</dbReference>
<dbReference type="Pfam" id="PF02729">
    <property type="entry name" value="OTCace_N"/>
    <property type="match status" value="1"/>
</dbReference>
<feature type="binding site" evidence="8">
    <location>
        <position position="270"/>
    </location>
    <ligand>
        <name>carbamoyl phosphate</name>
        <dbReference type="ChEBI" id="CHEBI:58228"/>
    </ligand>
</feature>
<dbReference type="InterPro" id="IPR006131">
    <property type="entry name" value="Asp_carbamoyltransf_Asp/Orn-bd"/>
</dbReference>
<dbReference type="GO" id="GO:0044205">
    <property type="term" value="P:'de novo' UMP biosynthetic process"/>
    <property type="evidence" value="ECO:0007669"/>
    <property type="project" value="UniProtKB-UniRule"/>
</dbReference>
<evidence type="ECO:0000256" key="4">
    <source>
        <dbReference type="ARBA" id="ARBA00022679"/>
    </source>
</evidence>
<dbReference type="InterPro" id="IPR006130">
    <property type="entry name" value="Asp/Orn_carbamoylTrfase"/>
</dbReference>
<dbReference type="RefSeq" id="WP_009756038.1">
    <property type="nucleotide sequence ID" value="NZ_AMSI01000002.1"/>
</dbReference>
<dbReference type="UniPathway" id="UPA00070">
    <property type="reaction ID" value="UER00116"/>
</dbReference>
<comment type="caution">
    <text evidence="11">The sequence shown here is derived from an EMBL/GenBank/DDBJ whole genome shotgun (WGS) entry which is preliminary data.</text>
</comment>
<dbReference type="HAMAP" id="MF_00001">
    <property type="entry name" value="Asp_carb_tr"/>
    <property type="match status" value="1"/>
</dbReference>
<feature type="binding site" evidence="8">
    <location>
        <position position="114"/>
    </location>
    <ligand>
        <name>carbamoyl phosphate</name>
        <dbReference type="ChEBI" id="CHEBI:58228"/>
    </ligand>
</feature>
<feature type="domain" description="Aspartate/ornithine carbamoyltransferase carbamoyl-P binding" evidence="10">
    <location>
        <begin position="12"/>
        <end position="154"/>
    </location>
</feature>
<dbReference type="PRINTS" id="PR00100">
    <property type="entry name" value="AOTCASE"/>
</dbReference>
<accession>K2N8S8</accession>
<feature type="binding site" evidence="8">
    <location>
        <position position="175"/>
    </location>
    <ligand>
        <name>L-aspartate</name>
        <dbReference type="ChEBI" id="CHEBI:29991"/>
    </ligand>
</feature>
<evidence type="ECO:0000313" key="11">
    <source>
        <dbReference type="EMBL" id="EKF43903.1"/>
    </source>
</evidence>
<dbReference type="PATRIC" id="fig|1231190.3.peg.797"/>
<dbReference type="GO" id="GO:0006520">
    <property type="term" value="P:amino acid metabolic process"/>
    <property type="evidence" value="ECO:0007669"/>
    <property type="project" value="InterPro"/>
</dbReference>
<evidence type="ECO:0000256" key="1">
    <source>
        <dbReference type="ARBA" id="ARBA00003822"/>
    </source>
</evidence>
<dbReference type="InterPro" id="IPR036901">
    <property type="entry name" value="Asp/Orn_carbamoylTrfase_sf"/>
</dbReference>
<reference evidence="11 12" key="1">
    <citation type="journal article" date="2012" name="J. Bacteriol.">
        <title>Genome Sequence of Nitratireductor indicus Type Strain C115.</title>
        <authorList>
            <person name="Lai Q."/>
            <person name="Li G."/>
            <person name="Yu Z."/>
            <person name="Shao Z."/>
        </authorList>
    </citation>
    <scope>NUCLEOTIDE SEQUENCE [LARGE SCALE GENOMIC DNA]</scope>
    <source>
        <strain evidence="11 12">C115</strain>
    </source>
</reference>
<feature type="binding site" evidence="8">
    <location>
        <position position="92"/>
    </location>
    <ligand>
        <name>L-aspartate</name>
        <dbReference type="ChEBI" id="CHEBI:29991"/>
    </ligand>
</feature>
<comment type="similarity">
    <text evidence="3 8">Belongs to the aspartate/ornithine carbamoyltransferase superfamily. ATCase family.</text>
</comment>